<dbReference type="CDD" id="cd01647">
    <property type="entry name" value="RT_LTR"/>
    <property type="match status" value="1"/>
</dbReference>
<dbReference type="InterPro" id="IPR001584">
    <property type="entry name" value="Integrase_cat-core"/>
</dbReference>
<accession>A0A0N5BL84</accession>
<keyword evidence="1" id="KW-0808">Transferase</keyword>
<dbReference type="AlphaFoldDB" id="A0A0N5BL84"/>
<dbReference type="Gene3D" id="3.30.420.10">
    <property type="entry name" value="Ribonuclease H-like superfamily/Ribonuclease H"/>
    <property type="match status" value="1"/>
</dbReference>
<evidence type="ECO:0000313" key="7">
    <source>
        <dbReference type="Proteomes" id="UP000046392"/>
    </source>
</evidence>
<name>A0A0N5BL84_STREA</name>
<dbReference type="PROSITE" id="PS50994">
    <property type="entry name" value="INTEGRASE"/>
    <property type="match status" value="1"/>
</dbReference>
<dbReference type="GO" id="GO:0042575">
    <property type="term" value="C:DNA polymerase complex"/>
    <property type="evidence" value="ECO:0007669"/>
    <property type="project" value="UniProtKB-ARBA"/>
</dbReference>
<evidence type="ECO:0000259" key="6">
    <source>
        <dbReference type="PROSITE" id="PS50994"/>
    </source>
</evidence>
<dbReference type="GO" id="GO:0004519">
    <property type="term" value="F:endonuclease activity"/>
    <property type="evidence" value="ECO:0007669"/>
    <property type="project" value="UniProtKB-KW"/>
</dbReference>
<dbReference type="Gene3D" id="3.10.10.10">
    <property type="entry name" value="HIV Type 1 Reverse Transcriptase, subunit A, domain 1"/>
    <property type="match status" value="1"/>
</dbReference>
<dbReference type="InterPro" id="IPR050951">
    <property type="entry name" value="Retrovirus_Pol_polyprotein"/>
</dbReference>
<evidence type="ECO:0000256" key="5">
    <source>
        <dbReference type="ARBA" id="ARBA00023268"/>
    </source>
</evidence>
<dbReference type="Pfam" id="PF13650">
    <property type="entry name" value="Asp_protease_2"/>
    <property type="match status" value="1"/>
</dbReference>
<dbReference type="GO" id="GO:0016779">
    <property type="term" value="F:nucleotidyltransferase activity"/>
    <property type="evidence" value="ECO:0007669"/>
    <property type="project" value="UniProtKB-KW"/>
</dbReference>
<dbReference type="Proteomes" id="UP000046392">
    <property type="component" value="Unplaced"/>
</dbReference>
<evidence type="ECO:0000256" key="2">
    <source>
        <dbReference type="ARBA" id="ARBA00022695"/>
    </source>
</evidence>
<dbReference type="InterPro" id="IPR000477">
    <property type="entry name" value="RT_dom"/>
</dbReference>
<evidence type="ECO:0000256" key="1">
    <source>
        <dbReference type="ARBA" id="ARBA00022679"/>
    </source>
</evidence>
<keyword evidence="2" id="KW-0548">Nucleotidyltransferase</keyword>
<dbReference type="InterPro" id="IPR036397">
    <property type="entry name" value="RNaseH_sf"/>
</dbReference>
<dbReference type="InterPro" id="IPR043128">
    <property type="entry name" value="Rev_trsase/Diguanyl_cyclase"/>
</dbReference>
<dbReference type="InterPro" id="IPR041577">
    <property type="entry name" value="RT_RNaseH_2"/>
</dbReference>
<protein>
    <submittedName>
        <fullName evidence="8">Integrase catalytic domain-containing protein</fullName>
    </submittedName>
</protein>
<evidence type="ECO:0000256" key="3">
    <source>
        <dbReference type="ARBA" id="ARBA00022722"/>
    </source>
</evidence>
<dbReference type="InterPro" id="IPR043502">
    <property type="entry name" value="DNA/RNA_pol_sf"/>
</dbReference>
<dbReference type="Gene3D" id="3.30.70.270">
    <property type="match status" value="2"/>
</dbReference>
<feature type="domain" description="Integrase catalytic" evidence="6">
    <location>
        <begin position="777"/>
        <end position="943"/>
    </location>
</feature>
<proteinExistence type="predicted"/>
<evidence type="ECO:0000313" key="8">
    <source>
        <dbReference type="WBParaSite" id="SPAL_0000668500.1"/>
    </source>
</evidence>
<reference evidence="8" key="1">
    <citation type="submission" date="2017-02" db="UniProtKB">
        <authorList>
            <consortium name="WormBaseParasite"/>
        </authorList>
    </citation>
    <scope>IDENTIFICATION</scope>
</reference>
<dbReference type="InterPro" id="IPR012337">
    <property type="entry name" value="RNaseH-like_sf"/>
</dbReference>
<dbReference type="Pfam" id="PF17919">
    <property type="entry name" value="RT_RNaseH_2"/>
    <property type="match status" value="1"/>
</dbReference>
<sequence>MGNQKNYLKFFDKCPENLSNVKTGNNIIRTKPYCVENIPEKIEELKNQELIAIEVQINDINVVALCDTGTNVVTVHPDLANHLGLKKDKLIHIGTIAGGKAEKMSNQPLTVSYNFKSTVIKETMIAAQPCSFSLYQLIIGNQVMKNLGLEIDVKNLSVSETVQPMPTSMIIQKGKEIFIEDEFVKIIKHNFPNAYAKFSGDVGPGKVYVEKMEFELRSPEPMKMYPIPENLKDEHTKLVKQMLELDIIEPSTSTKIHPTLLLQKPGTSEYRFLFDGRLYNQLMIKINCYPNDANKIFLELKDFNHISKIDLSNAFHQLSIHKDNREYFAFHSQLGTMQYKRLVMGGKNSTILFQLAMERTFKSIEKYIKIFVDDIIIVTPGSFEFHRDILFKFFSICNDLELKVSLPKCQFNAKYIKFLSYKVGPDGITPCDESVDKLIRRHVPTSKKELYNFLQSASYFRRCLPDFASKTADLFTLAAGKDGKIEFSKEHLAAFEQVKEDLISAPKLAFYNPSFKTFLTTDASNNAVGAYLSQVNPDTNEERPIAFWSAKLPPTVKDRCPTYTELYAIEHALRYFGYLVSNIELTIRSDHKCLGKIMSTNNRKYIELLHGIDKHFCRITYIPGRNNQVADLLSRLNEPKECNAITRASSDLKHQLITPLSMTENMTKLINSMNLIEAQQNDNDIIEALETGHVKNHPISKNAQGIVKINFGGTRLQQPLWIQKNVKNYNNHYGYKKMLKMLVNCYSPVLKKMIKEKLSSCDVCLKHNVVPTNHPIPSSIPPYQVMENLVMDFSGPHSEEGKNKEKYLLVIVDSASKYLWTIPMHTTTGEEIIKVLTKLFLEYGFCKTIKSDNAKYFNNEKMLTYLKSLNIEMVFTTPSHSRGNTLAEATIRYVHLAVGKAKSQFKSSIVSWTEILPWTTFIHNTNVCESTNTTPFSLMFLRESPNPVDMFMKSNNISLFESNRTHAEQLELARIARANANEFYQSYREEENLRLASKDDFKLKKDQLFYLKNIKRKKKFDAAYVGPYVAESFDPETNKVKYYKPTGKKLWECHISNVKIPKESLKLPKNPEIMLDEV</sequence>
<dbReference type="SUPFAM" id="SSF53098">
    <property type="entry name" value="Ribonuclease H-like"/>
    <property type="match status" value="1"/>
</dbReference>
<dbReference type="GO" id="GO:0015074">
    <property type="term" value="P:DNA integration"/>
    <property type="evidence" value="ECO:0007669"/>
    <property type="project" value="InterPro"/>
</dbReference>
<dbReference type="SUPFAM" id="SSF50630">
    <property type="entry name" value="Acid proteases"/>
    <property type="match status" value="1"/>
</dbReference>
<keyword evidence="4" id="KW-0378">Hydrolase</keyword>
<keyword evidence="4" id="KW-0255">Endonuclease</keyword>
<dbReference type="Gene3D" id="2.40.70.10">
    <property type="entry name" value="Acid Proteases"/>
    <property type="match status" value="1"/>
</dbReference>
<dbReference type="Pfam" id="PF00078">
    <property type="entry name" value="RVT_1"/>
    <property type="match status" value="1"/>
</dbReference>
<dbReference type="WBParaSite" id="SPAL_0000668500.1">
    <property type="protein sequence ID" value="SPAL_0000668500.1"/>
    <property type="gene ID" value="SPAL_0000668500"/>
</dbReference>
<dbReference type="Pfam" id="PF00665">
    <property type="entry name" value="rve"/>
    <property type="match status" value="1"/>
</dbReference>
<keyword evidence="5" id="KW-0511">Multifunctional enzyme</keyword>
<dbReference type="InterPro" id="IPR021109">
    <property type="entry name" value="Peptidase_aspartic_dom_sf"/>
</dbReference>
<dbReference type="SUPFAM" id="SSF56672">
    <property type="entry name" value="DNA/RNA polymerases"/>
    <property type="match status" value="1"/>
</dbReference>
<dbReference type="GO" id="GO:0003676">
    <property type="term" value="F:nucleic acid binding"/>
    <property type="evidence" value="ECO:0007669"/>
    <property type="project" value="InterPro"/>
</dbReference>
<keyword evidence="7" id="KW-1185">Reference proteome</keyword>
<dbReference type="PANTHER" id="PTHR37984">
    <property type="entry name" value="PROTEIN CBG26694"/>
    <property type="match status" value="1"/>
</dbReference>
<dbReference type="PANTHER" id="PTHR37984:SF5">
    <property type="entry name" value="PROTEIN NYNRIN-LIKE"/>
    <property type="match status" value="1"/>
</dbReference>
<keyword evidence="3" id="KW-0540">Nuclease</keyword>
<evidence type="ECO:0000256" key="4">
    <source>
        <dbReference type="ARBA" id="ARBA00022759"/>
    </source>
</evidence>
<dbReference type="STRING" id="174720.A0A0N5BL84"/>
<organism evidence="7 8">
    <name type="scientific">Strongyloides papillosus</name>
    <name type="common">Intestinal threadworm</name>
    <dbReference type="NCBI Taxonomy" id="174720"/>
    <lineage>
        <taxon>Eukaryota</taxon>
        <taxon>Metazoa</taxon>
        <taxon>Ecdysozoa</taxon>
        <taxon>Nematoda</taxon>
        <taxon>Chromadorea</taxon>
        <taxon>Rhabditida</taxon>
        <taxon>Tylenchina</taxon>
        <taxon>Panagrolaimomorpha</taxon>
        <taxon>Strongyloidoidea</taxon>
        <taxon>Strongyloididae</taxon>
        <taxon>Strongyloides</taxon>
    </lineage>
</organism>